<organism evidence="1 2">
    <name type="scientific">Pseudomonas piscis</name>
    <dbReference type="NCBI Taxonomy" id="2614538"/>
    <lineage>
        <taxon>Bacteria</taxon>
        <taxon>Pseudomonadati</taxon>
        <taxon>Pseudomonadota</taxon>
        <taxon>Gammaproteobacteria</taxon>
        <taxon>Pseudomonadales</taxon>
        <taxon>Pseudomonadaceae</taxon>
        <taxon>Pseudomonas</taxon>
    </lineage>
</organism>
<reference evidence="1 2" key="1">
    <citation type="submission" date="2019-10" db="EMBL/GenBank/DDBJ databases">
        <title>Pseudomonas dajingensis sp. nov., isolated from the profound head ulcers of farmed Murray cod (Maccullochella peelii peelii).</title>
        <authorList>
            <person name="Liu Y."/>
        </authorList>
    </citation>
    <scope>NUCLEOTIDE SEQUENCE [LARGE SCALE GENOMIC DNA]</scope>
    <source>
        <strain evidence="1 2">MC042</strain>
    </source>
</reference>
<protein>
    <submittedName>
        <fullName evidence="1">Uncharacterized protein</fullName>
    </submittedName>
</protein>
<gene>
    <name evidence="1" type="ORF">GDH07_09835</name>
</gene>
<sequence length="68" mass="7124">MGARPAPSGPGTGRLPVQVNAVAPGIVDPPLHPTEPQTRAALQALAPRGRIGGETVTAIRRRERNRRG</sequence>
<evidence type="ECO:0000313" key="2">
    <source>
        <dbReference type="Proteomes" id="UP000486534"/>
    </source>
</evidence>
<evidence type="ECO:0000313" key="1">
    <source>
        <dbReference type="EMBL" id="MQA53612.1"/>
    </source>
</evidence>
<dbReference type="EMBL" id="WHUV01000001">
    <property type="protein sequence ID" value="MQA53612.1"/>
    <property type="molecule type" value="Genomic_DNA"/>
</dbReference>
<accession>A0A7X1U3M6</accession>
<name>A0A7X1U3M6_9PSED</name>
<comment type="caution">
    <text evidence="1">The sequence shown here is derived from an EMBL/GenBank/DDBJ whole genome shotgun (WGS) entry which is preliminary data.</text>
</comment>
<proteinExistence type="predicted"/>
<dbReference type="AlphaFoldDB" id="A0A7X1U3M6"/>
<dbReference type="Proteomes" id="UP000486534">
    <property type="component" value="Unassembled WGS sequence"/>
</dbReference>